<dbReference type="GO" id="GO:0030686">
    <property type="term" value="C:90S preribosome"/>
    <property type="evidence" value="ECO:0007669"/>
    <property type="project" value="TreeGrafter"/>
</dbReference>
<gene>
    <name evidence="2" type="ORF">V9T40_010100</name>
</gene>
<evidence type="ECO:0000313" key="2">
    <source>
        <dbReference type="EMBL" id="KAK7597875.1"/>
    </source>
</evidence>
<name>A0AAN9Y6B1_9HEMI</name>
<comment type="caution">
    <text evidence="2">The sequence shown here is derived from an EMBL/GenBank/DDBJ whole genome shotgun (WGS) entry which is preliminary data.</text>
</comment>
<accession>A0AAN9Y6B1</accession>
<sequence length="249" mass="28968">MAHTSLAEQLRKLATPQTNVLFRRETRPSLLFHSSGAAEIDRVTFYEIGIIGMNELKEVNEVFEEFRTSLFVESSKNFERAVEMFDVNHKLNKIIKRFLYLASPYFLIKSTQKAFEWLIVRFHINEYNTNELICSTLPYHGTRLFARLIQVLDLKKSNSQWQWLYPLQKKGVPLSKSALLNHCASDVNFLKMICDLTVDAVKIFEPNSSKLYTLFGFYSITVIGTIQTVNEVTKLHLTHVAFDFFRIIQ</sequence>
<keyword evidence="3" id="KW-1185">Reference proteome</keyword>
<keyword evidence="1" id="KW-0698">rRNA processing</keyword>
<keyword evidence="1" id="KW-0690">Ribosome biogenesis</keyword>
<dbReference type="PANTHER" id="PTHR13457:SF1">
    <property type="entry name" value="HEAT REPEAT-CONTAINING PROTEIN 1"/>
    <property type="match status" value="1"/>
</dbReference>
<keyword evidence="1" id="KW-0687">Ribonucleoprotein</keyword>
<dbReference type="InterPro" id="IPR040191">
    <property type="entry name" value="UTP10"/>
</dbReference>
<dbReference type="GO" id="GO:0000462">
    <property type="term" value="P:maturation of SSU-rRNA from tricistronic rRNA transcript (SSU-rRNA, 5.8S rRNA, LSU-rRNA)"/>
    <property type="evidence" value="ECO:0007669"/>
    <property type="project" value="TreeGrafter"/>
</dbReference>
<comment type="function">
    <text evidence="1">Involved in nucleolar processing of pre-18S ribosomal RNA.</text>
</comment>
<comment type="similarity">
    <text evidence="1">Belongs to the HEATR1/UTP10 family.</text>
</comment>
<dbReference type="Proteomes" id="UP001367676">
    <property type="component" value="Unassembled WGS sequence"/>
</dbReference>
<dbReference type="EMBL" id="JBBCAQ010000017">
    <property type="protein sequence ID" value="KAK7597875.1"/>
    <property type="molecule type" value="Genomic_DNA"/>
</dbReference>
<dbReference type="AlphaFoldDB" id="A0AAN9Y6B1"/>
<keyword evidence="1" id="KW-0539">Nucleus</keyword>
<proteinExistence type="inferred from homology"/>
<protein>
    <recommendedName>
        <fullName evidence="1">HEAT repeat-containing protein 1</fullName>
    </recommendedName>
</protein>
<reference evidence="2 3" key="1">
    <citation type="submission" date="2024-03" db="EMBL/GenBank/DDBJ databases">
        <title>Adaptation during the transition from Ophiocordyceps entomopathogen to insect associate is accompanied by gene loss and intensified selection.</title>
        <authorList>
            <person name="Ward C.M."/>
            <person name="Onetto C.A."/>
            <person name="Borneman A.R."/>
        </authorList>
    </citation>
    <scope>NUCLEOTIDE SEQUENCE [LARGE SCALE GENOMIC DNA]</scope>
    <source>
        <strain evidence="2">AWRI1</strain>
        <tissue evidence="2">Single Adult Female</tissue>
    </source>
</reference>
<dbReference type="GO" id="GO:0030515">
    <property type="term" value="F:snoRNA binding"/>
    <property type="evidence" value="ECO:0007669"/>
    <property type="project" value="TreeGrafter"/>
</dbReference>
<dbReference type="GO" id="GO:0045943">
    <property type="term" value="P:positive regulation of transcription by RNA polymerase I"/>
    <property type="evidence" value="ECO:0007669"/>
    <property type="project" value="TreeGrafter"/>
</dbReference>
<evidence type="ECO:0000256" key="1">
    <source>
        <dbReference type="RuleBase" id="RU367065"/>
    </source>
</evidence>
<dbReference type="PANTHER" id="PTHR13457">
    <property type="entry name" value="BAP28"/>
    <property type="match status" value="1"/>
</dbReference>
<dbReference type="GO" id="GO:0032040">
    <property type="term" value="C:small-subunit processome"/>
    <property type="evidence" value="ECO:0007669"/>
    <property type="project" value="TreeGrafter"/>
</dbReference>
<dbReference type="GO" id="GO:0034455">
    <property type="term" value="C:t-UTP complex"/>
    <property type="evidence" value="ECO:0007669"/>
    <property type="project" value="TreeGrafter"/>
</dbReference>
<evidence type="ECO:0000313" key="3">
    <source>
        <dbReference type="Proteomes" id="UP001367676"/>
    </source>
</evidence>
<organism evidence="2 3">
    <name type="scientific">Parthenolecanium corni</name>
    <dbReference type="NCBI Taxonomy" id="536013"/>
    <lineage>
        <taxon>Eukaryota</taxon>
        <taxon>Metazoa</taxon>
        <taxon>Ecdysozoa</taxon>
        <taxon>Arthropoda</taxon>
        <taxon>Hexapoda</taxon>
        <taxon>Insecta</taxon>
        <taxon>Pterygota</taxon>
        <taxon>Neoptera</taxon>
        <taxon>Paraneoptera</taxon>
        <taxon>Hemiptera</taxon>
        <taxon>Sternorrhyncha</taxon>
        <taxon>Coccoidea</taxon>
        <taxon>Coccidae</taxon>
        <taxon>Parthenolecanium</taxon>
    </lineage>
</organism>
<comment type="subcellular location">
    <subcellularLocation>
        <location evidence="1">Nucleus</location>
        <location evidence="1">Nucleolus</location>
    </subcellularLocation>
</comment>